<organism evidence="2 3">
    <name type="scientific">Brassica cretica</name>
    <name type="common">Mustard</name>
    <dbReference type="NCBI Taxonomy" id="69181"/>
    <lineage>
        <taxon>Eukaryota</taxon>
        <taxon>Viridiplantae</taxon>
        <taxon>Streptophyta</taxon>
        <taxon>Embryophyta</taxon>
        <taxon>Tracheophyta</taxon>
        <taxon>Spermatophyta</taxon>
        <taxon>Magnoliopsida</taxon>
        <taxon>eudicotyledons</taxon>
        <taxon>Gunneridae</taxon>
        <taxon>Pentapetalae</taxon>
        <taxon>rosids</taxon>
        <taxon>malvids</taxon>
        <taxon>Brassicales</taxon>
        <taxon>Brassicaceae</taxon>
        <taxon>Brassiceae</taxon>
        <taxon>Brassica</taxon>
    </lineage>
</organism>
<dbReference type="AlphaFoldDB" id="A0A8S9PVA1"/>
<reference evidence="2" key="1">
    <citation type="submission" date="2019-12" db="EMBL/GenBank/DDBJ databases">
        <title>Genome sequencing and annotation of Brassica cretica.</title>
        <authorList>
            <person name="Studholme D.J."/>
            <person name="Sarris P."/>
        </authorList>
    </citation>
    <scope>NUCLEOTIDE SEQUENCE</scope>
    <source>
        <strain evidence="2">PFS-109/04</strain>
        <tissue evidence="2">Leaf</tissue>
    </source>
</reference>
<proteinExistence type="predicted"/>
<dbReference type="Proteomes" id="UP000712600">
    <property type="component" value="Unassembled WGS sequence"/>
</dbReference>
<accession>A0A8S9PVA1</accession>
<name>A0A8S9PVA1_BRACR</name>
<evidence type="ECO:0000313" key="2">
    <source>
        <dbReference type="EMBL" id="KAF3523541.1"/>
    </source>
</evidence>
<dbReference type="EMBL" id="QGKX02001347">
    <property type="protein sequence ID" value="KAF3523541.1"/>
    <property type="molecule type" value="Genomic_DNA"/>
</dbReference>
<sequence length="162" mass="18171">MLDSYHTSHVSREHIADFIAGRNQVENDTGNVSRSIVSNTLIRPSSEIPPVYCRKLSKQITDTIVHPELGSEPFFLRCPQLRDPDPQAHANKMEGCTQTSGPLGSGQSLLTHPPFPPYRGEVWPLRLAEKEAPHRPRSSLTRPRPRPNPRSAWPLGSQGNRR</sequence>
<gene>
    <name evidence="2" type="ORF">F2Q69_00047704</name>
</gene>
<evidence type="ECO:0000256" key="1">
    <source>
        <dbReference type="SAM" id="MobiDB-lite"/>
    </source>
</evidence>
<comment type="caution">
    <text evidence="2">The sequence shown here is derived from an EMBL/GenBank/DDBJ whole genome shotgun (WGS) entry which is preliminary data.</text>
</comment>
<protein>
    <submittedName>
        <fullName evidence="2">Uncharacterized protein</fullName>
    </submittedName>
</protein>
<feature type="compositionally biased region" description="Polar residues" evidence="1">
    <location>
        <begin position="96"/>
        <end position="110"/>
    </location>
</feature>
<evidence type="ECO:0000313" key="3">
    <source>
        <dbReference type="Proteomes" id="UP000712600"/>
    </source>
</evidence>
<feature type="region of interest" description="Disordered" evidence="1">
    <location>
        <begin position="80"/>
        <end position="162"/>
    </location>
</feature>